<dbReference type="Pfam" id="PF00179">
    <property type="entry name" value="UQ_con"/>
    <property type="match status" value="1"/>
</dbReference>
<keyword evidence="4" id="KW-0547">Nucleotide-binding</keyword>
<reference evidence="6" key="1">
    <citation type="submission" date="2009-07" db="EMBL/GenBank/DDBJ databases">
        <title>Ubiquitin Conjugating Enzyme Genes from Eriocheir sinensis.</title>
        <authorList>
            <person name="Wang M.Q."/>
            <person name="Song L.S."/>
        </authorList>
    </citation>
    <scope>NUCLEOTIDE SEQUENCE</scope>
</reference>
<evidence type="ECO:0000259" key="5">
    <source>
        <dbReference type="PROSITE" id="PS50127"/>
    </source>
</evidence>
<feature type="active site" description="Glycyl thioester intermediate" evidence="3">
    <location>
        <position position="72"/>
    </location>
</feature>
<dbReference type="PROSITE" id="PS00183">
    <property type="entry name" value="UBC_1"/>
    <property type="match status" value="1"/>
</dbReference>
<name>I6LKW2_ERISI</name>
<organism evidence="6">
    <name type="scientific">Eriocheir sinensis</name>
    <name type="common">Chinese mitten crab</name>
    <dbReference type="NCBI Taxonomy" id="95602"/>
    <lineage>
        <taxon>Eukaryota</taxon>
        <taxon>Metazoa</taxon>
        <taxon>Ecdysozoa</taxon>
        <taxon>Arthropoda</taxon>
        <taxon>Crustacea</taxon>
        <taxon>Multicrustacea</taxon>
        <taxon>Malacostraca</taxon>
        <taxon>Eumalacostraca</taxon>
        <taxon>Eucarida</taxon>
        <taxon>Decapoda</taxon>
        <taxon>Pleocyemata</taxon>
        <taxon>Brachyura</taxon>
        <taxon>Eubrachyura</taxon>
        <taxon>Grapsoidea</taxon>
        <taxon>Varunidae</taxon>
        <taxon>Eriocheir</taxon>
    </lineage>
</organism>
<keyword evidence="2 4" id="KW-0833">Ubl conjugation pathway</keyword>
<proteinExistence type="evidence at transcript level"/>
<dbReference type="SMART" id="SM00212">
    <property type="entry name" value="UBCc"/>
    <property type="match status" value="1"/>
</dbReference>
<evidence type="ECO:0000256" key="2">
    <source>
        <dbReference type="ARBA" id="ARBA00022786"/>
    </source>
</evidence>
<dbReference type="PROSITE" id="PS50127">
    <property type="entry name" value="UBC_2"/>
    <property type="match status" value="1"/>
</dbReference>
<comment type="similarity">
    <text evidence="4">Belongs to the ubiquitin-conjugating enzyme family.</text>
</comment>
<dbReference type="GO" id="GO:0016740">
    <property type="term" value="F:transferase activity"/>
    <property type="evidence" value="ECO:0007669"/>
    <property type="project" value="UniProtKB-KW"/>
</dbReference>
<feature type="domain" description="UBC core" evidence="5">
    <location>
        <begin position="1"/>
        <end position="97"/>
    </location>
</feature>
<dbReference type="InterPro" id="IPR023313">
    <property type="entry name" value="UBQ-conjugating_AS"/>
</dbReference>
<keyword evidence="4" id="KW-0067">ATP-binding</keyword>
<dbReference type="EMBL" id="GQ403700">
    <property type="protein sequence ID" value="ADF45340.1"/>
    <property type="molecule type" value="mRNA"/>
</dbReference>
<evidence type="ECO:0000256" key="4">
    <source>
        <dbReference type="RuleBase" id="RU362109"/>
    </source>
</evidence>
<keyword evidence="1" id="KW-0808">Transferase</keyword>
<dbReference type="AlphaFoldDB" id="I6LKW2"/>
<dbReference type="OrthoDB" id="9978460at2759"/>
<accession>I6LKW2</accession>
<evidence type="ECO:0000256" key="1">
    <source>
        <dbReference type="ARBA" id="ARBA00022679"/>
    </source>
</evidence>
<dbReference type="Gene3D" id="3.10.110.10">
    <property type="entry name" value="Ubiquitin Conjugating Enzyme"/>
    <property type="match status" value="1"/>
</dbReference>
<dbReference type="PANTHER" id="PTHR24068">
    <property type="entry name" value="UBIQUITIN-CONJUGATING ENZYME E2"/>
    <property type="match status" value="1"/>
</dbReference>
<evidence type="ECO:0000313" key="6">
    <source>
        <dbReference type="EMBL" id="ADF45340.1"/>
    </source>
</evidence>
<evidence type="ECO:0000256" key="3">
    <source>
        <dbReference type="PROSITE-ProRule" id="PRU10133"/>
    </source>
</evidence>
<dbReference type="SUPFAM" id="SSF54495">
    <property type="entry name" value="UBC-like"/>
    <property type="match status" value="1"/>
</dbReference>
<sequence length="97" mass="10994">MALKRINKELKDMERNPPCQCSIGVINNDPFHCKGLFNLTIDFPDDYPFQPPKVRFTTKVFHPNINDQGGICLDILNSKWCPTLSISGVILTICVML</sequence>
<dbReference type="GO" id="GO:0005524">
    <property type="term" value="F:ATP binding"/>
    <property type="evidence" value="ECO:0007669"/>
    <property type="project" value="UniProtKB-UniRule"/>
</dbReference>
<dbReference type="InterPro" id="IPR000608">
    <property type="entry name" value="UBC"/>
</dbReference>
<dbReference type="InterPro" id="IPR016135">
    <property type="entry name" value="UBQ-conjugating_enzyme/RWD"/>
</dbReference>
<protein>
    <submittedName>
        <fullName evidence="6">Ubiquitin conjugating enzyme-1</fullName>
    </submittedName>
</protein>